<feature type="transmembrane region" description="Helical" evidence="1">
    <location>
        <begin position="5"/>
        <end position="24"/>
    </location>
</feature>
<feature type="transmembrane region" description="Helical" evidence="1">
    <location>
        <begin position="31"/>
        <end position="51"/>
    </location>
</feature>
<dbReference type="Proteomes" id="UP000472320">
    <property type="component" value="Unassembled WGS sequence"/>
</dbReference>
<dbReference type="Pfam" id="PF19447">
    <property type="entry name" value="DUF5985"/>
    <property type="match status" value="1"/>
</dbReference>
<accession>A0A6L6QDJ8</accession>
<reference evidence="2 3" key="1">
    <citation type="submission" date="2019-11" db="EMBL/GenBank/DDBJ databases">
        <title>Type strains purchased from KCTC, JCM and DSMZ.</title>
        <authorList>
            <person name="Lu H."/>
        </authorList>
    </citation>
    <scope>NUCLEOTIDE SEQUENCE [LARGE SCALE GENOMIC DNA]</scope>
    <source>
        <strain evidence="2 3">JCM 31587</strain>
    </source>
</reference>
<comment type="caution">
    <text evidence="2">The sequence shown here is derived from an EMBL/GenBank/DDBJ whole genome shotgun (WGS) entry which is preliminary data.</text>
</comment>
<dbReference type="OrthoDB" id="5295794at2"/>
<keyword evidence="3" id="KW-1185">Reference proteome</keyword>
<name>A0A6L6QDJ8_9BURK</name>
<feature type="transmembrane region" description="Helical" evidence="1">
    <location>
        <begin position="63"/>
        <end position="82"/>
    </location>
</feature>
<keyword evidence="1" id="KW-0472">Membrane</keyword>
<keyword evidence="1" id="KW-0812">Transmembrane</keyword>
<evidence type="ECO:0000313" key="3">
    <source>
        <dbReference type="Proteomes" id="UP000472320"/>
    </source>
</evidence>
<sequence length="85" mass="9347">MASVIYLMCAATALACAILVLRSYRASRHRLLFWCGLCFGGMFLCNVLLIVDRLVLPDTDLSTVRLAAGLAALLPLLYGLVWEDE</sequence>
<dbReference type="RefSeq" id="WP_155452888.1">
    <property type="nucleotide sequence ID" value="NZ_WNKX01000003.1"/>
</dbReference>
<evidence type="ECO:0000313" key="2">
    <source>
        <dbReference type="EMBL" id="MTW09927.1"/>
    </source>
</evidence>
<evidence type="ECO:0000256" key="1">
    <source>
        <dbReference type="SAM" id="Phobius"/>
    </source>
</evidence>
<proteinExistence type="predicted"/>
<protein>
    <submittedName>
        <fullName evidence="2">Uncharacterized protein</fullName>
    </submittedName>
</protein>
<gene>
    <name evidence="2" type="ORF">GM658_04880</name>
</gene>
<dbReference type="InterPro" id="IPR046027">
    <property type="entry name" value="DUF5985"/>
</dbReference>
<keyword evidence="1" id="KW-1133">Transmembrane helix</keyword>
<organism evidence="2 3">
    <name type="scientific">Massilia eburnea</name>
    <dbReference type="NCBI Taxonomy" id="1776165"/>
    <lineage>
        <taxon>Bacteria</taxon>
        <taxon>Pseudomonadati</taxon>
        <taxon>Pseudomonadota</taxon>
        <taxon>Betaproteobacteria</taxon>
        <taxon>Burkholderiales</taxon>
        <taxon>Oxalobacteraceae</taxon>
        <taxon>Telluria group</taxon>
        <taxon>Massilia</taxon>
    </lineage>
</organism>
<dbReference type="AlphaFoldDB" id="A0A6L6QDJ8"/>
<dbReference type="EMBL" id="WNKX01000003">
    <property type="protein sequence ID" value="MTW09927.1"/>
    <property type="molecule type" value="Genomic_DNA"/>
</dbReference>